<dbReference type="Pfam" id="PF13649">
    <property type="entry name" value="Methyltransf_25"/>
    <property type="match status" value="1"/>
</dbReference>
<keyword evidence="2" id="KW-0732">Signal</keyword>
<feature type="signal peptide" evidence="2">
    <location>
        <begin position="1"/>
        <end position="24"/>
    </location>
</feature>
<evidence type="ECO:0000256" key="1">
    <source>
        <dbReference type="ARBA" id="ARBA00022679"/>
    </source>
</evidence>
<evidence type="ECO:0000259" key="4">
    <source>
        <dbReference type="Pfam" id="PF13847"/>
    </source>
</evidence>
<sequence>MKKTKSKLTIPNLLCLVLITFTGANCNAQKHGKHGQHKHLPAKELAKHLDAKDRDSWQKPKDVLALIGDLKNKKVLDIGAGTGYFSFKMVDAEANVIAADVDNDFIEILNHKRKEKKVSSKAMQIRKIPFNTPDLKKEEVDIVLIVDTYHHIENRVNYFKKVKFGMQSNGKLVIVDYKKDKSITDGPSYEMRIKESDVIQELKKAGFVDFKINSNLLSKQYIIEAFLIPQKKVSEAEFLKAYFNKEYAKDEYLYGKKPDKYLAKILPQHKPGKILFPGEGEGRNAVFAAKLGWDVTAYDYSTEAKKKALKLAKANDVNIKYTVQDIVNASYPKESFDAIAFLFIHFAGQERIDINKKMDKHLKKGGLLIIETFSTNHPKISKEGPQEIPYLYDKESILRDFPNYEIIELKVETDILLEGNKSELKASILRFVGRKK</sequence>
<proteinExistence type="predicted"/>
<feature type="chain" id="PRO_5029795992" evidence="2">
    <location>
        <begin position="25"/>
        <end position="436"/>
    </location>
</feature>
<name>A0A7J5A9E1_9FLAO</name>
<evidence type="ECO:0000313" key="6">
    <source>
        <dbReference type="Proteomes" id="UP000467305"/>
    </source>
</evidence>
<dbReference type="InterPro" id="IPR025714">
    <property type="entry name" value="Methyltranfer_dom"/>
</dbReference>
<accession>A0A7J5A9E1</accession>
<dbReference type="OrthoDB" id="9770553at2"/>
<organism evidence="5 6">
    <name type="scientific">Tenacibaculum aiptasiae</name>
    <dbReference type="NCBI Taxonomy" id="426481"/>
    <lineage>
        <taxon>Bacteria</taxon>
        <taxon>Pseudomonadati</taxon>
        <taxon>Bacteroidota</taxon>
        <taxon>Flavobacteriia</taxon>
        <taxon>Flavobacteriales</taxon>
        <taxon>Flavobacteriaceae</taxon>
        <taxon>Tenacibaculum</taxon>
    </lineage>
</organism>
<feature type="domain" description="Methyltransferase" evidence="4">
    <location>
        <begin position="71"/>
        <end position="189"/>
    </location>
</feature>
<protein>
    <submittedName>
        <fullName evidence="5">Methyltransferase domain-containing protein</fullName>
    </submittedName>
</protein>
<reference evidence="5 6" key="1">
    <citation type="submission" date="2019-09" db="EMBL/GenBank/DDBJ databases">
        <authorList>
            <person name="Cao W.R."/>
        </authorList>
    </citation>
    <scope>NUCLEOTIDE SEQUENCE [LARGE SCALE GENOMIC DNA]</scope>
    <source>
        <strain evidence="6">a4</strain>
    </source>
</reference>
<dbReference type="CDD" id="cd02440">
    <property type="entry name" value="AdoMet_MTases"/>
    <property type="match status" value="2"/>
</dbReference>
<dbReference type="InterPro" id="IPR029063">
    <property type="entry name" value="SAM-dependent_MTases_sf"/>
</dbReference>
<dbReference type="InterPro" id="IPR041698">
    <property type="entry name" value="Methyltransf_25"/>
</dbReference>
<dbReference type="EMBL" id="WAAU01000029">
    <property type="protein sequence ID" value="KAB1154186.1"/>
    <property type="molecule type" value="Genomic_DNA"/>
</dbReference>
<evidence type="ECO:0000256" key="2">
    <source>
        <dbReference type="SAM" id="SignalP"/>
    </source>
</evidence>
<keyword evidence="6" id="KW-1185">Reference proteome</keyword>
<evidence type="ECO:0000259" key="3">
    <source>
        <dbReference type="Pfam" id="PF13649"/>
    </source>
</evidence>
<dbReference type="Pfam" id="PF13847">
    <property type="entry name" value="Methyltransf_31"/>
    <property type="match status" value="1"/>
</dbReference>
<dbReference type="Proteomes" id="UP000467305">
    <property type="component" value="Unassembled WGS sequence"/>
</dbReference>
<keyword evidence="5" id="KW-0489">Methyltransferase</keyword>
<dbReference type="Gene3D" id="3.40.50.150">
    <property type="entry name" value="Vaccinia Virus protein VP39"/>
    <property type="match status" value="2"/>
</dbReference>
<dbReference type="RefSeq" id="WP_150900820.1">
    <property type="nucleotide sequence ID" value="NZ_WAAU01000029.1"/>
</dbReference>
<dbReference type="SUPFAM" id="SSF53335">
    <property type="entry name" value="S-adenosyl-L-methionine-dependent methyltransferases"/>
    <property type="match status" value="2"/>
</dbReference>
<comment type="caution">
    <text evidence="5">The sequence shown here is derived from an EMBL/GenBank/DDBJ whole genome shotgun (WGS) entry which is preliminary data.</text>
</comment>
<dbReference type="PANTHER" id="PTHR43861">
    <property type="entry name" value="TRANS-ACONITATE 2-METHYLTRANSFERASE-RELATED"/>
    <property type="match status" value="1"/>
</dbReference>
<dbReference type="AlphaFoldDB" id="A0A7J5A9E1"/>
<evidence type="ECO:0000313" key="5">
    <source>
        <dbReference type="EMBL" id="KAB1154186.1"/>
    </source>
</evidence>
<feature type="domain" description="Methyltransferase" evidence="3">
    <location>
        <begin position="278"/>
        <end position="366"/>
    </location>
</feature>
<gene>
    <name evidence="5" type="ORF">F7018_14510</name>
</gene>
<dbReference type="GO" id="GO:0032259">
    <property type="term" value="P:methylation"/>
    <property type="evidence" value="ECO:0007669"/>
    <property type="project" value="UniProtKB-KW"/>
</dbReference>
<dbReference type="GO" id="GO:0008168">
    <property type="term" value="F:methyltransferase activity"/>
    <property type="evidence" value="ECO:0007669"/>
    <property type="project" value="UniProtKB-KW"/>
</dbReference>
<keyword evidence="1 5" id="KW-0808">Transferase</keyword>